<proteinExistence type="predicted"/>
<accession>A0ABP9G557</accession>
<gene>
    <name evidence="2" type="ORF">GCM10023313_36640</name>
</gene>
<feature type="chain" id="PRO_5046848166" description="DKNYY family protein" evidence="1">
    <location>
        <begin position="22"/>
        <end position="219"/>
    </location>
</feature>
<protein>
    <recommendedName>
        <fullName evidence="4">DKNYY family protein</fullName>
    </recommendedName>
</protein>
<organism evidence="2 3">
    <name type="scientific">Mucilaginibacter defluvii</name>
    <dbReference type="NCBI Taxonomy" id="1196019"/>
    <lineage>
        <taxon>Bacteria</taxon>
        <taxon>Pseudomonadati</taxon>
        <taxon>Bacteroidota</taxon>
        <taxon>Sphingobacteriia</taxon>
        <taxon>Sphingobacteriales</taxon>
        <taxon>Sphingobacteriaceae</taxon>
        <taxon>Mucilaginibacter</taxon>
    </lineage>
</organism>
<keyword evidence="1" id="KW-0732">Signal</keyword>
<keyword evidence="3" id="KW-1185">Reference proteome</keyword>
<comment type="caution">
    <text evidence="2">The sequence shown here is derived from an EMBL/GenBank/DDBJ whole genome shotgun (WGS) entry which is preliminary data.</text>
</comment>
<evidence type="ECO:0000313" key="2">
    <source>
        <dbReference type="EMBL" id="GAA4928638.1"/>
    </source>
</evidence>
<evidence type="ECO:0000256" key="1">
    <source>
        <dbReference type="SAM" id="SignalP"/>
    </source>
</evidence>
<dbReference type="RefSeq" id="WP_345333645.1">
    <property type="nucleotide sequence ID" value="NZ_BAABJI010000004.1"/>
</dbReference>
<dbReference type="EMBL" id="BAABJI010000004">
    <property type="protein sequence ID" value="GAA4928638.1"/>
    <property type="molecule type" value="Genomic_DNA"/>
</dbReference>
<evidence type="ECO:0000313" key="3">
    <source>
        <dbReference type="Proteomes" id="UP001501436"/>
    </source>
</evidence>
<name>A0ABP9G557_9SPHI</name>
<dbReference type="PROSITE" id="PS51257">
    <property type="entry name" value="PROKAR_LIPOPROTEIN"/>
    <property type="match status" value="1"/>
</dbReference>
<reference evidence="3" key="1">
    <citation type="journal article" date="2019" name="Int. J. Syst. Evol. Microbiol.">
        <title>The Global Catalogue of Microorganisms (GCM) 10K type strain sequencing project: providing services to taxonomists for standard genome sequencing and annotation.</title>
        <authorList>
            <consortium name="The Broad Institute Genomics Platform"/>
            <consortium name="The Broad Institute Genome Sequencing Center for Infectious Disease"/>
            <person name="Wu L."/>
            <person name="Ma J."/>
        </authorList>
    </citation>
    <scope>NUCLEOTIDE SEQUENCE [LARGE SCALE GENOMIC DNA]</scope>
    <source>
        <strain evidence="3">JCM 18283</strain>
    </source>
</reference>
<evidence type="ECO:0008006" key="4">
    <source>
        <dbReference type="Google" id="ProtNLM"/>
    </source>
</evidence>
<sequence length="219" mass="24658">MKIKTLLVTIGLLVSCIGAFAAQGDSTNVKRRFFVKDYEPGYIILVDNSVKTGLVKFNGDVSFKDKKESDRTKYSPKQLKGFVIGRDTFCVAQNLAYRAQGIWGDSFTKGITYVKQLEYGPVCLYEMQTNVANAPASFGGFSTYSSYMKSNYYVKRKDDGEYTLVSENKKKFKLGMSLFFQDDPSLSYKIGEGELKHDDIVNIVRQYNQQHAAGITKVN</sequence>
<feature type="signal peptide" evidence="1">
    <location>
        <begin position="1"/>
        <end position="21"/>
    </location>
</feature>
<dbReference type="Proteomes" id="UP001501436">
    <property type="component" value="Unassembled WGS sequence"/>
</dbReference>